<dbReference type="InterPro" id="IPR001211">
    <property type="entry name" value="PLA2"/>
</dbReference>
<reference evidence="15 16" key="1">
    <citation type="submission" date="2014-03" db="EMBL/GenBank/DDBJ databases">
        <title>Draft genome of the hookworm Oesophagostomum dentatum.</title>
        <authorList>
            <person name="Mitreva M."/>
        </authorList>
    </citation>
    <scope>NUCLEOTIDE SEQUENCE [LARGE SCALE GENOMIC DNA]</scope>
    <source>
        <strain evidence="15 16">OD-Hann</strain>
    </source>
</reference>
<dbReference type="GO" id="GO:0005509">
    <property type="term" value="F:calcium ion binding"/>
    <property type="evidence" value="ECO:0007669"/>
    <property type="project" value="InterPro"/>
</dbReference>
<evidence type="ECO:0000256" key="9">
    <source>
        <dbReference type="ARBA" id="ARBA00023157"/>
    </source>
</evidence>
<evidence type="ECO:0000256" key="10">
    <source>
        <dbReference type="PIRSR" id="PIRSR601211-2"/>
    </source>
</evidence>
<dbReference type="AlphaFoldDB" id="A0A0B1SSI5"/>
<dbReference type="SMART" id="SM00085">
    <property type="entry name" value="PA2c"/>
    <property type="match status" value="1"/>
</dbReference>
<keyword evidence="7" id="KW-0442">Lipid degradation</keyword>
<evidence type="ECO:0000313" key="16">
    <source>
        <dbReference type="Proteomes" id="UP000053660"/>
    </source>
</evidence>
<comment type="subcellular location">
    <subcellularLocation>
        <location evidence="1 13">Secreted</location>
    </subcellularLocation>
</comment>
<evidence type="ECO:0000256" key="8">
    <source>
        <dbReference type="ARBA" id="ARBA00023098"/>
    </source>
</evidence>
<dbReference type="EMBL" id="KN556764">
    <property type="protein sequence ID" value="KHJ87924.1"/>
    <property type="molecule type" value="Genomic_DNA"/>
</dbReference>
<dbReference type="GO" id="GO:0050482">
    <property type="term" value="P:arachidonate secretion"/>
    <property type="evidence" value="ECO:0007669"/>
    <property type="project" value="InterPro"/>
</dbReference>
<evidence type="ECO:0000256" key="4">
    <source>
        <dbReference type="ARBA" id="ARBA00022723"/>
    </source>
</evidence>
<dbReference type="GO" id="GO:0006644">
    <property type="term" value="P:phospholipid metabolic process"/>
    <property type="evidence" value="ECO:0007669"/>
    <property type="project" value="InterPro"/>
</dbReference>
<name>A0A0B1SSI5_OESDE</name>
<dbReference type="GO" id="GO:0016042">
    <property type="term" value="P:lipid catabolic process"/>
    <property type="evidence" value="ECO:0007669"/>
    <property type="project" value="UniProtKB-KW"/>
</dbReference>
<evidence type="ECO:0000256" key="11">
    <source>
        <dbReference type="PIRSR" id="PIRSR601211-3"/>
    </source>
</evidence>
<dbReference type="EC" id="3.1.1.4" evidence="2 13"/>
<evidence type="ECO:0000256" key="5">
    <source>
        <dbReference type="ARBA" id="ARBA00022801"/>
    </source>
</evidence>
<feature type="binding site" evidence="10">
    <location>
        <position position="33"/>
    </location>
    <ligand>
        <name>Ca(2+)</name>
        <dbReference type="ChEBI" id="CHEBI:29108"/>
    </ligand>
</feature>
<protein>
    <recommendedName>
        <fullName evidence="2 13">Phospholipase A2</fullName>
        <ecNumber evidence="2 13">3.1.1.4</ecNumber>
    </recommendedName>
</protein>
<keyword evidence="6 10" id="KW-0106">Calcium</keyword>
<keyword evidence="5 13" id="KW-0378">Hydrolase</keyword>
<comment type="catalytic activity">
    <reaction evidence="13">
        <text>a 1,2-diacyl-sn-glycero-3-phosphocholine + H2O = a 1-acyl-sn-glycero-3-phosphocholine + a fatty acid + H(+)</text>
        <dbReference type="Rhea" id="RHEA:15801"/>
        <dbReference type="ChEBI" id="CHEBI:15377"/>
        <dbReference type="ChEBI" id="CHEBI:15378"/>
        <dbReference type="ChEBI" id="CHEBI:28868"/>
        <dbReference type="ChEBI" id="CHEBI:57643"/>
        <dbReference type="ChEBI" id="CHEBI:58168"/>
        <dbReference type="EC" id="3.1.1.4"/>
    </reaction>
</comment>
<comment type="cofactor">
    <cofactor evidence="10">
        <name>Ca(2+)</name>
        <dbReference type="ChEBI" id="CHEBI:29108"/>
    </cofactor>
    <text evidence="10">Binds 1 Ca(2+) ion per subunit.</text>
</comment>
<dbReference type="InterPro" id="IPR033113">
    <property type="entry name" value="PLA2_histidine"/>
</dbReference>
<dbReference type="PROSITE" id="PS00118">
    <property type="entry name" value="PA2_HIS"/>
    <property type="match status" value="1"/>
</dbReference>
<evidence type="ECO:0000256" key="6">
    <source>
        <dbReference type="ARBA" id="ARBA00022837"/>
    </source>
</evidence>
<feature type="domain" description="Phospholipase A2-like central" evidence="14">
    <location>
        <begin position="7"/>
        <end position="90"/>
    </location>
</feature>
<dbReference type="Pfam" id="PF00068">
    <property type="entry name" value="Phospholip_A2_1"/>
    <property type="match status" value="1"/>
</dbReference>
<feature type="binding site" evidence="10">
    <location>
        <position position="50"/>
    </location>
    <ligand>
        <name>Ca(2+)</name>
        <dbReference type="ChEBI" id="CHEBI:29108"/>
    </ligand>
</feature>
<keyword evidence="16" id="KW-1185">Reference proteome</keyword>
<dbReference type="PRINTS" id="PR00389">
    <property type="entry name" value="PHPHLIPASEA2"/>
</dbReference>
<keyword evidence="3 13" id="KW-0964">Secreted</keyword>
<proteinExistence type="inferred from homology"/>
<evidence type="ECO:0000256" key="13">
    <source>
        <dbReference type="RuleBase" id="RU361236"/>
    </source>
</evidence>
<keyword evidence="4 10" id="KW-0479">Metal-binding</keyword>
<feature type="disulfide bond" evidence="11">
    <location>
        <begin position="30"/>
        <end position="46"/>
    </location>
</feature>
<gene>
    <name evidence="15" type="ORF">OESDEN_12289</name>
</gene>
<evidence type="ECO:0000259" key="14">
    <source>
        <dbReference type="SMART" id="SM00085"/>
    </source>
</evidence>
<dbReference type="PANTHER" id="PTHR11716:SF47">
    <property type="entry name" value="PHOSPHOLIPASE A2-ALPHA"/>
    <property type="match status" value="1"/>
</dbReference>
<dbReference type="Gene3D" id="1.20.90.10">
    <property type="entry name" value="Phospholipase A2 domain"/>
    <property type="match status" value="1"/>
</dbReference>
<dbReference type="PANTHER" id="PTHR11716">
    <property type="entry name" value="PHOSPHOLIPASE A2 FAMILY MEMBER"/>
    <property type="match status" value="1"/>
</dbReference>
<keyword evidence="8 13" id="KW-0443">Lipid metabolism</keyword>
<comment type="similarity">
    <text evidence="12">Belongs to the phospholipase A2 family.</text>
</comment>
<dbReference type="Proteomes" id="UP000053660">
    <property type="component" value="Unassembled WGS sequence"/>
</dbReference>
<evidence type="ECO:0000256" key="12">
    <source>
        <dbReference type="RuleBase" id="RU003654"/>
    </source>
</evidence>
<accession>A0A0B1SSI5</accession>
<dbReference type="InterPro" id="IPR016090">
    <property type="entry name" value="PLA2-like_dom"/>
</dbReference>
<sequence length="91" mass="10274">MHAAAENVLQKAATDFKLAADKYVPYGCFCGFGGHGRPVDKIDQCCQKHDECYGRAEPQCGRYGIYTDNYHWKCNNRKPVCLGEYFEEGNA</sequence>
<evidence type="ECO:0000256" key="2">
    <source>
        <dbReference type="ARBA" id="ARBA00013278"/>
    </source>
</evidence>
<evidence type="ECO:0000256" key="3">
    <source>
        <dbReference type="ARBA" id="ARBA00022525"/>
    </source>
</evidence>
<dbReference type="OrthoDB" id="5839847at2759"/>
<feature type="binding site" evidence="10">
    <location>
        <position position="29"/>
    </location>
    <ligand>
        <name>Ca(2+)</name>
        <dbReference type="ChEBI" id="CHEBI:29108"/>
    </ligand>
</feature>
<dbReference type="GO" id="GO:0004623">
    <property type="term" value="F:phospholipase A2 activity"/>
    <property type="evidence" value="ECO:0007669"/>
    <property type="project" value="UniProtKB-EC"/>
</dbReference>
<evidence type="ECO:0000256" key="1">
    <source>
        <dbReference type="ARBA" id="ARBA00004613"/>
    </source>
</evidence>
<evidence type="ECO:0000256" key="7">
    <source>
        <dbReference type="ARBA" id="ARBA00022963"/>
    </source>
</evidence>
<dbReference type="GO" id="GO:0005576">
    <property type="term" value="C:extracellular region"/>
    <property type="evidence" value="ECO:0007669"/>
    <property type="project" value="UniProtKB-SubCell"/>
</dbReference>
<feature type="binding site" evidence="10">
    <location>
        <position position="31"/>
    </location>
    <ligand>
        <name>Ca(2+)</name>
        <dbReference type="ChEBI" id="CHEBI:29108"/>
    </ligand>
</feature>
<organism evidence="15 16">
    <name type="scientific">Oesophagostomum dentatum</name>
    <name type="common">Nodular worm</name>
    <dbReference type="NCBI Taxonomy" id="61180"/>
    <lineage>
        <taxon>Eukaryota</taxon>
        <taxon>Metazoa</taxon>
        <taxon>Ecdysozoa</taxon>
        <taxon>Nematoda</taxon>
        <taxon>Chromadorea</taxon>
        <taxon>Rhabditida</taxon>
        <taxon>Rhabditina</taxon>
        <taxon>Rhabditomorpha</taxon>
        <taxon>Strongyloidea</taxon>
        <taxon>Strongylidae</taxon>
        <taxon>Oesophagostomum</taxon>
    </lineage>
</organism>
<dbReference type="InterPro" id="IPR036444">
    <property type="entry name" value="PLipase_A2_dom_sf"/>
</dbReference>
<evidence type="ECO:0000313" key="15">
    <source>
        <dbReference type="EMBL" id="KHJ87924.1"/>
    </source>
</evidence>
<keyword evidence="9 11" id="KW-1015">Disulfide bond</keyword>
<dbReference type="SUPFAM" id="SSF48619">
    <property type="entry name" value="Phospholipase A2, PLA2"/>
    <property type="match status" value="1"/>
</dbReference>